<dbReference type="EMBL" id="JAIWYP010000014">
    <property type="protein sequence ID" value="KAH3712163.1"/>
    <property type="molecule type" value="Genomic_DNA"/>
</dbReference>
<evidence type="ECO:0000313" key="3">
    <source>
        <dbReference type="Proteomes" id="UP000828390"/>
    </source>
</evidence>
<organism evidence="2 3">
    <name type="scientific">Dreissena polymorpha</name>
    <name type="common">Zebra mussel</name>
    <name type="synonym">Mytilus polymorpha</name>
    <dbReference type="NCBI Taxonomy" id="45954"/>
    <lineage>
        <taxon>Eukaryota</taxon>
        <taxon>Metazoa</taxon>
        <taxon>Spiralia</taxon>
        <taxon>Lophotrochozoa</taxon>
        <taxon>Mollusca</taxon>
        <taxon>Bivalvia</taxon>
        <taxon>Autobranchia</taxon>
        <taxon>Heteroconchia</taxon>
        <taxon>Euheterodonta</taxon>
        <taxon>Imparidentia</taxon>
        <taxon>Neoheterodontei</taxon>
        <taxon>Myida</taxon>
        <taxon>Dreissenoidea</taxon>
        <taxon>Dreissenidae</taxon>
        <taxon>Dreissena</taxon>
    </lineage>
</organism>
<keyword evidence="3" id="KW-1185">Reference proteome</keyword>
<comment type="caution">
    <text evidence="2">The sequence shown here is derived from an EMBL/GenBank/DDBJ whole genome shotgun (WGS) entry which is preliminary data.</text>
</comment>
<protein>
    <submittedName>
        <fullName evidence="2">Uncharacterized protein</fullName>
    </submittedName>
</protein>
<evidence type="ECO:0000256" key="1">
    <source>
        <dbReference type="SAM" id="MobiDB-lite"/>
    </source>
</evidence>
<dbReference type="AlphaFoldDB" id="A0A9D3Z314"/>
<sequence>MGYQQINPKTPGRRPLIRRPLEESETVCPKEKQPVLDIHSETPLKHALTDEDTLPCKMVASKILDFSLNEQCIDNEQCVSVCCQKYPDIVMSVRLVAVRRCQHHKLSY</sequence>
<evidence type="ECO:0000313" key="2">
    <source>
        <dbReference type="EMBL" id="KAH3712163.1"/>
    </source>
</evidence>
<feature type="region of interest" description="Disordered" evidence="1">
    <location>
        <begin position="1"/>
        <end position="32"/>
    </location>
</feature>
<dbReference type="Proteomes" id="UP000828390">
    <property type="component" value="Unassembled WGS sequence"/>
</dbReference>
<accession>A0A9D3Z314</accession>
<reference evidence="2" key="1">
    <citation type="journal article" date="2019" name="bioRxiv">
        <title>The Genome of the Zebra Mussel, Dreissena polymorpha: A Resource for Invasive Species Research.</title>
        <authorList>
            <person name="McCartney M.A."/>
            <person name="Auch B."/>
            <person name="Kono T."/>
            <person name="Mallez S."/>
            <person name="Zhang Y."/>
            <person name="Obille A."/>
            <person name="Becker A."/>
            <person name="Abrahante J.E."/>
            <person name="Garbe J."/>
            <person name="Badalamenti J.P."/>
            <person name="Herman A."/>
            <person name="Mangelson H."/>
            <person name="Liachko I."/>
            <person name="Sullivan S."/>
            <person name="Sone E.D."/>
            <person name="Koren S."/>
            <person name="Silverstein K.A.T."/>
            <person name="Beckman K.B."/>
            <person name="Gohl D.M."/>
        </authorList>
    </citation>
    <scope>NUCLEOTIDE SEQUENCE</scope>
    <source>
        <strain evidence="2">Duluth1</strain>
        <tissue evidence="2">Whole animal</tissue>
    </source>
</reference>
<proteinExistence type="predicted"/>
<name>A0A9D3Z314_DREPO</name>
<gene>
    <name evidence="2" type="ORF">DPMN_071842</name>
</gene>
<reference evidence="2" key="2">
    <citation type="submission" date="2020-11" db="EMBL/GenBank/DDBJ databases">
        <authorList>
            <person name="McCartney M.A."/>
            <person name="Auch B."/>
            <person name="Kono T."/>
            <person name="Mallez S."/>
            <person name="Becker A."/>
            <person name="Gohl D.M."/>
            <person name="Silverstein K.A.T."/>
            <person name="Koren S."/>
            <person name="Bechman K.B."/>
            <person name="Herman A."/>
            <person name="Abrahante J.E."/>
            <person name="Garbe J."/>
        </authorList>
    </citation>
    <scope>NUCLEOTIDE SEQUENCE</scope>
    <source>
        <strain evidence="2">Duluth1</strain>
        <tissue evidence="2">Whole animal</tissue>
    </source>
</reference>